<feature type="region of interest" description="Disordered" evidence="1">
    <location>
        <begin position="1"/>
        <end position="27"/>
    </location>
</feature>
<evidence type="ECO:0000313" key="2">
    <source>
        <dbReference type="EMBL" id="RKN61864.1"/>
    </source>
</evidence>
<gene>
    <name evidence="2" type="ORF">D7231_31830</name>
</gene>
<evidence type="ECO:0000313" key="3">
    <source>
        <dbReference type="Proteomes" id="UP000270343"/>
    </source>
</evidence>
<name>A0A3B0ANB9_9ACTN</name>
<proteinExistence type="predicted"/>
<accession>A0A3B0ANB9</accession>
<evidence type="ECO:0000256" key="1">
    <source>
        <dbReference type="SAM" id="MobiDB-lite"/>
    </source>
</evidence>
<dbReference type="Proteomes" id="UP000270343">
    <property type="component" value="Unassembled WGS sequence"/>
</dbReference>
<dbReference type="OrthoDB" id="4227103at2"/>
<protein>
    <submittedName>
        <fullName evidence="2">Uncharacterized protein</fullName>
    </submittedName>
</protein>
<comment type="caution">
    <text evidence="2">The sequence shown here is derived from an EMBL/GenBank/DDBJ whole genome shotgun (WGS) entry which is preliminary data.</text>
</comment>
<sequence length="187" mass="19363">MGVLSKAASGRENLGVQGMPTPARQGYQTWTTAPDTCSTTLTLAAGRLYLSRLPVDEPFAATALDYYVSVAATSPTSGQCFVALFDADGEVVASKDAVADFGSTGVQTLTLAGTLTRQHYRFGILFNGSTGPQIPRSAGAAGGPAFANINLSAGDYRASYVEPHTSLPNPVSYGTGTAYIPLFAAVR</sequence>
<dbReference type="AlphaFoldDB" id="A0A3B0ANB9"/>
<keyword evidence="3" id="KW-1185">Reference proteome</keyword>
<reference evidence="2 3" key="1">
    <citation type="journal article" date="2015" name="Antonie Van Leeuwenhoek">
        <title>Streptomyces klenkii sp. nov., isolated from deep marine sediment.</title>
        <authorList>
            <person name="Veyisoglu A."/>
            <person name="Sahin N."/>
        </authorList>
    </citation>
    <scope>NUCLEOTIDE SEQUENCE [LARGE SCALE GENOMIC DNA]</scope>
    <source>
        <strain evidence="2 3">KCTC 29202</strain>
    </source>
</reference>
<organism evidence="2 3">
    <name type="scientific">Streptomyces klenkii</name>
    <dbReference type="NCBI Taxonomy" id="1420899"/>
    <lineage>
        <taxon>Bacteria</taxon>
        <taxon>Bacillati</taxon>
        <taxon>Actinomycetota</taxon>
        <taxon>Actinomycetes</taxon>
        <taxon>Kitasatosporales</taxon>
        <taxon>Streptomycetaceae</taxon>
        <taxon>Streptomyces</taxon>
    </lineage>
</organism>
<dbReference type="RefSeq" id="WP_120759305.1">
    <property type="nucleotide sequence ID" value="NZ_RBAM01000024.1"/>
</dbReference>
<dbReference type="EMBL" id="RBAM01000024">
    <property type="protein sequence ID" value="RKN61864.1"/>
    <property type="molecule type" value="Genomic_DNA"/>
</dbReference>